<feature type="domain" description="Anti-sigma factor NepR" evidence="2">
    <location>
        <begin position="31"/>
        <end position="64"/>
    </location>
</feature>
<proteinExistence type="predicted"/>
<evidence type="ECO:0000313" key="4">
    <source>
        <dbReference type="Proteomes" id="UP000004728"/>
    </source>
</evidence>
<name>F1ZBJ0_9SPHN</name>
<accession>F1ZBJ0</accession>
<evidence type="ECO:0000256" key="1">
    <source>
        <dbReference type="SAM" id="MobiDB-lite"/>
    </source>
</evidence>
<dbReference type="EMBL" id="AEWJ01000051">
    <property type="protein sequence ID" value="EGD57925.1"/>
    <property type="molecule type" value="Genomic_DNA"/>
</dbReference>
<dbReference type="Pfam" id="PF18557">
    <property type="entry name" value="NepR"/>
    <property type="match status" value="1"/>
</dbReference>
<dbReference type="AlphaFoldDB" id="F1ZBJ0"/>
<dbReference type="InterPro" id="IPR041649">
    <property type="entry name" value="NepR"/>
</dbReference>
<dbReference type="HOGENOM" id="CLU_2701102_0_0_5"/>
<dbReference type="InParanoid" id="F1ZBJ0"/>
<sequence length="73" mass="8525">MNPNERNPCDRTSFVPRSRKSKTPPRQPLEQPEWSRHIKAYYDQAASEPIPDSFVKLMEDLARAAKKEDPSRK</sequence>
<evidence type="ECO:0000313" key="3">
    <source>
        <dbReference type="EMBL" id="EGD57925.1"/>
    </source>
</evidence>
<feature type="region of interest" description="Disordered" evidence="1">
    <location>
        <begin position="1"/>
        <end position="34"/>
    </location>
</feature>
<organism evidence="3 4">
    <name type="scientific">Novosphingobium nitrogenifigens DSM 19370</name>
    <dbReference type="NCBI Taxonomy" id="983920"/>
    <lineage>
        <taxon>Bacteria</taxon>
        <taxon>Pseudomonadati</taxon>
        <taxon>Pseudomonadota</taxon>
        <taxon>Alphaproteobacteria</taxon>
        <taxon>Sphingomonadales</taxon>
        <taxon>Sphingomonadaceae</taxon>
        <taxon>Novosphingobium</taxon>
    </lineage>
</organism>
<keyword evidence="4" id="KW-1185">Reference proteome</keyword>
<dbReference type="STRING" id="983920.Y88_3255"/>
<dbReference type="Proteomes" id="UP000004728">
    <property type="component" value="Unassembled WGS sequence"/>
</dbReference>
<reference evidence="3 4" key="1">
    <citation type="journal article" date="2012" name="J. Bacteriol.">
        <title>Draft Genome Sequence of Novosphingobium nitrogenifigens Y88T.</title>
        <authorList>
            <person name="Strabala T.J."/>
            <person name="Macdonald L."/>
            <person name="Liu V."/>
            <person name="Smit A.M."/>
        </authorList>
    </citation>
    <scope>NUCLEOTIDE SEQUENCE [LARGE SCALE GENOMIC DNA]</scope>
    <source>
        <strain evidence="3 4">DSM 19370</strain>
    </source>
</reference>
<protein>
    <recommendedName>
        <fullName evidence="2">Anti-sigma factor NepR domain-containing protein</fullName>
    </recommendedName>
</protein>
<comment type="caution">
    <text evidence="3">The sequence shown here is derived from an EMBL/GenBank/DDBJ whole genome shotgun (WGS) entry which is preliminary data.</text>
</comment>
<gene>
    <name evidence="3" type="ORF">Y88_3255</name>
</gene>
<dbReference type="OrthoDB" id="7510396at2"/>
<evidence type="ECO:0000259" key="2">
    <source>
        <dbReference type="Pfam" id="PF18557"/>
    </source>
</evidence>